<gene>
    <name evidence="5" type="ORF">J5N97_004499</name>
</gene>
<evidence type="ECO:0000259" key="4">
    <source>
        <dbReference type="SMART" id="SM00322"/>
    </source>
</evidence>
<feature type="region of interest" description="Disordered" evidence="3">
    <location>
        <begin position="118"/>
        <end position="139"/>
    </location>
</feature>
<name>A0A9D5D6R9_9LILI</name>
<dbReference type="CDD" id="cd22460">
    <property type="entry name" value="KH-I_PEPPER_rpt2_like"/>
    <property type="match status" value="1"/>
</dbReference>
<feature type="domain" description="K Homology" evidence="4">
    <location>
        <begin position="420"/>
        <end position="474"/>
    </location>
</feature>
<feature type="compositionally biased region" description="Pro residues" evidence="3">
    <location>
        <begin position="48"/>
        <end position="59"/>
    </location>
</feature>
<accession>A0A9D5D6R9</accession>
<feature type="domain" description="K Homology" evidence="4">
    <location>
        <begin position="336"/>
        <end position="409"/>
    </location>
</feature>
<dbReference type="InterPro" id="IPR036612">
    <property type="entry name" value="KH_dom_type_1_sf"/>
</dbReference>
<dbReference type="Proteomes" id="UP001085076">
    <property type="component" value="Miscellaneous, Linkage group lg01"/>
</dbReference>
<feature type="compositionally biased region" description="Basic residues" evidence="3">
    <location>
        <begin position="25"/>
        <end position="46"/>
    </location>
</feature>
<feature type="domain" description="K Homology" evidence="4">
    <location>
        <begin position="591"/>
        <end position="661"/>
    </location>
</feature>
<feature type="compositionally biased region" description="Polar residues" evidence="3">
    <location>
        <begin position="524"/>
        <end position="557"/>
    </location>
</feature>
<dbReference type="InterPro" id="IPR004087">
    <property type="entry name" value="KH_dom"/>
</dbReference>
<dbReference type="EMBL" id="JAGGNH010000001">
    <property type="protein sequence ID" value="KAJ0986143.1"/>
    <property type="molecule type" value="Genomic_DNA"/>
</dbReference>
<dbReference type="GO" id="GO:0003723">
    <property type="term" value="F:RNA binding"/>
    <property type="evidence" value="ECO:0007669"/>
    <property type="project" value="UniProtKB-UniRule"/>
</dbReference>
<dbReference type="Gene3D" id="3.30.1370.10">
    <property type="entry name" value="K Homology domain, type 1"/>
    <property type="match status" value="3"/>
</dbReference>
<dbReference type="SUPFAM" id="SSF54791">
    <property type="entry name" value="Eukaryotic type KH-domain (KH-domain type I)"/>
    <property type="match status" value="4"/>
</dbReference>
<feature type="region of interest" description="Disordered" evidence="3">
    <location>
        <begin position="515"/>
        <end position="579"/>
    </location>
</feature>
<keyword evidence="6" id="KW-1185">Reference proteome</keyword>
<feature type="domain" description="K Homology" evidence="4">
    <location>
        <begin position="176"/>
        <end position="252"/>
    </location>
</feature>
<evidence type="ECO:0000313" key="5">
    <source>
        <dbReference type="EMBL" id="KAJ0986143.1"/>
    </source>
</evidence>
<dbReference type="CDD" id="cd22459">
    <property type="entry name" value="KH-I_PEPPER_rpt1_like"/>
    <property type="match status" value="2"/>
</dbReference>
<feature type="compositionally biased region" description="Basic and acidic residues" evidence="3">
    <location>
        <begin position="1"/>
        <end position="17"/>
    </location>
</feature>
<dbReference type="InterPro" id="IPR004088">
    <property type="entry name" value="KH_dom_type_1"/>
</dbReference>
<reference evidence="5" key="2">
    <citation type="journal article" date="2022" name="Hortic Res">
        <title>The genome of Dioscorea zingiberensis sheds light on the biosynthesis, origin and evolution of the medicinally important diosgenin saponins.</title>
        <authorList>
            <person name="Li Y."/>
            <person name="Tan C."/>
            <person name="Li Z."/>
            <person name="Guo J."/>
            <person name="Li S."/>
            <person name="Chen X."/>
            <person name="Wang C."/>
            <person name="Dai X."/>
            <person name="Yang H."/>
            <person name="Song W."/>
            <person name="Hou L."/>
            <person name="Xu J."/>
            <person name="Tong Z."/>
            <person name="Xu A."/>
            <person name="Yuan X."/>
            <person name="Wang W."/>
            <person name="Yang Q."/>
            <person name="Chen L."/>
            <person name="Sun Z."/>
            <person name="Wang K."/>
            <person name="Pan B."/>
            <person name="Chen J."/>
            <person name="Bao Y."/>
            <person name="Liu F."/>
            <person name="Qi X."/>
            <person name="Gang D.R."/>
            <person name="Wen J."/>
            <person name="Li J."/>
        </authorList>
    </citation>
    <scope>NUCLEOTIDE SEQUENCE</scope>
    <source>
        <strain evidence="5">Dzin_1.0</strain>
    </source>
</reference>
<feature type="compositionally biased region" description="Basic and acidic residues" evidence="3">
    <location>
        <begin position="118"/>
        <end position="132"/>
    </location>
</feature>
<evidence type="ECO:0000256" key="1">
    <source>
        <dbReference type="ARBA" id="ARBA00022737"/>
    </source>
</evidence>
<dbReference type="OrthoDB" id="442947at2759"/>
<comment type="caution">
    <text evidence="5">The sequence shown here is derived from an EMBL/GenBank/DDBJ whole genome shotgun (WGS) entry which is preliminary data.</text>
</comment>
<dbReference type="AlphaFoldDB" id="A0A9D5D6R9"/>
<dbReference type="PROSITE" id="PS50084">
    <property type="entry name" value="KH_TYPE_1"/>
    <property type="match status" value="4"/>
</dbReference>
<evidence type="ECO:0000256" key="3">
    <source>
        <dbReference type="SAM" id="MobiDB-lite"/>
    </source>
</evidence>
<organism evidence="5 6">
    <name type="scientific">Dioscorea zingiberensis</name>
    <dbReference type="NCBI Taxonomy" id="325984"/>
    <lineage>
        <taxon>Eukaryota</taxon>
        <taxon>Viridiplantae</taxon>
        <taxon>Streptophyta</taxon>
        <taxon>Embryophyta</taxon>
        <taxon>Tracheophyta</taxon>
        <taxon>Spermatophyta</taxon>
        <taxon>Magnoliopsida</taxon>
        <taxon>Liliopsida</taxon>
        <taxon>Dioscoreales</taxon>
        <taxon>Dioscoreaceae</taxon>
        <taxon>Dioscorea</taxon>
    </lineage>
</organism>
<dbReference type="SMART" id="SM00322">
    <property type="entry name" value="KH"/>
    <property type="match status" value="5"/>
</dbReference>
<dbReference type="Pfam" id="PF00013">
    <property type="entry name" value="KH_1"/>
    <property type="match status" value="3"/>
</dbReference>
<dbReference type="Gene3D" id="3.30.310.210">
    <property type="match status" value="1"/>
</dbReference>
<evidence type="ECO:0000313" key="6">
    <source>
        <dbReference type="Proteomes" id="UP001085076"/>
    </source>
</evidence>
<keyword evidence="1" id="KW-0677">Repeat</keyword>
<feature type="domain" description="K Homology" evidence="4">
    <location>
        <begin position="71"/>
        <end position="152"/>
    </location>
</feature>
<reference evidence="5" key="1">
    <citation type="submission" date="2021-03" db="EMBL/GenBank/DDBJ databases">
        <authorList>
            <person name="Li Z."/>
            <person name="Yang C."/>
        </authorList>
    </citation>
    <scope>NUCLEOTIDE SEQUENCE</scope>
    <source>
        <strain evidence="5">Dzin_1.0</strain>
        <tissue evidence="5">Leaf</tissue>
    </source>
</reference>
<protein>
    <recommendedName>
        <fullName evidence="4">K Homology domain-containing protein</fullName>
    </recommendedName>
</protein>
<sequence length="668" mass="72466">MERSRSKRSYHYDHDSDPPTPPSRSKPRRHHPYPAAHHHRRERRPTKLPSPPPPPPPPASATAGAAAATAATTVFRILCPEVRAGAVVGKSGSTIKAVRQRTGAWISVHELAPGDAERIIETSDSRRRDADGRPPQFSPAQDALILIHERIVDAELEYGGGEDGDEFSGWERSGRGRMTTRLVVPRSHVGCLLGKGGKIIEQMRMETKTHIRILPRDQYTPQCVSPSEEVVQVVGEGNCVKKAVEIISSRLLESLHRDRGPFRGRLHSPEHYFPQDDEFMNSAQNQSAMEGSDIGSRSSTGANRARHKLHGLNSSRYAFDSDGNQTIENSQSLASDDIIFRILCPNEKVENVMGVSDGIIEMLRADIGVDVKVCDPVPGSDERVIVITSEEGPDDDLFPAQEALLHIQTNIVDLGPDKDNIITTRLLVPASEIGGLEGRDGSLLDIQKLTSANVQILPKEDHPLCAMEADELVQSGSQCSCPDYCTVHAVICLSDISIPKDLLAPSISASNHASSFSAVEPSSPIKNSTLEGHQGSDPSAQVHHNTHAAPTTWQSKETGGCASAPLEQDDSSINEEGRRSVTRRLSAPLVTKTTLEVIIPEHAVRSLTMRSGSKLTQISELSGAIVSLLEDGSEQTDKVVKISGTPEQAERAQSLLQGFILSTQDDVS</sequence>
<evidence type="ECO:0000256" key="2">
    <source>
        <dbReference type="PROSITE-ProRule" id="PRU00117"/>
    </source>
</evidence>
<feature type="region of interest" description="Disordered" evidence="3">
    <location>
        <begin position="1"/>
        <end position="65"/>
    </location>
</feature>
<proteinExistence type="predicted"/>
<dbReference type="PANTHER" id="PTHR10288">
    <property type="entry name" value="KH DOMAIN CONTAINING RNA BINDING PROTEIN"/>
    <property type="match status" value="1"/>
</dbReference>
<keyword evidence="2" id="KW-0694">RNA-binding</keyword>